<keyword evidence="2" id="KW-1185">Reference proteome</keyword>
<sequence>MRIHEWAIYASPSASQGLGGFLLEVHSHSTVHWEFRPVLEPPPPQGNFRYSGSIL</sequence>
<evidence type="ECO:0000313" key="2">
    <source>
        <dbReference type="Proteomes" id="UP000886523"/>
    </source>
</evidence>
<organism evidence="1 2">
    <name type="scientific">Hydnum rufescens UP504</name>
    <dbReference type="NCBI Taxonomy" id="1448309"/>
    <lineage>
        <taxon>Eukaryota</taxon>
        <taxon>Fungi</taxon>
        <taxon>Dikarya</taxon>
        <taxon>Basidiomycota</taxon>
        <taxon>Agaricomycotina</taxon>
        <taxon>Agaricomycetes</taxon>
        <taxon>Cantharellales</taxon>
        <taxon>Hydnaceae</taxon>
        <taxon>Hydnum</taxon>
    </lineage>
</organism>
<comment type="caution">
    <text evidence="1">The sequence shown here is derived from an EMBL/GenBank/DDBJ whole genome shotgun (WGS) entry which is preliminary data.</text>
</comment>
<reference evidence="1" key="1">
    <citation type="journal article" date="2020" name="Nat. Commun.">
        <title>Large-scale genome sequencing of mycorrhizal fungi provides insights into the early evolution of symbiotic traits.</title>
        <authorList>
            <person name="Miyauchi S."/>
            <person name="Kiss E."/>
            <person name="Kuo A."/>
            <person name="Drula E."/>
            <person name="Kohler A."/>
            <person name="Sanchez-Garcia M."/>
            <person name="Morin E."/>
            <person name="Andreopoulos B."/>
            <person name="Barry K.W."/>
            <person name="Bonito G."/>
            <person name="Buee M."/>
            <person name="Carver A."/>
            <person name="Chen C."/>
            <person name="Cichocki N."/>
            <person name="Clum A."/>
            <person name="Culley D."/>
            <person name="Crous P.W."/>
            <person name="Fauchery L."/>
            <person name="Girlanda M."/>
            <person name="Hayes R.D."/>
            <person name="Keri Z."/>
            <person name="LaButti K."/>
            <person name="Lipzen A."/>
            <person name="Lombard V."/>
            <person name="Magnuson J."/>
            <person name="Maillard F."/>
            <person name="Murat C."/>
            <person name="Nolan M."/>
            <person name="Ohm R.A."/>
            <person name="Pangilinan J."/>
            <person name="Pereira M.F."/>
            <person name="Perotto S."/>
            <person name="Peter M."/>
            <person name="Pfister S."/>
            <person name="Riley R."/>
            <person name="Sitrit Y."/>
            <person name="Stielow J.B."/>
            <person name="Szollosi G."/>
            <person name="Zifcakova L."/>
            <person name="Stursova M."/>
            <person name="Spatafora J.W."/>
            <person name="Tedersoo L."/>
            <person name="Vaario L.M."/>
            <person name="Yamada A."/>
            <person name="Yan M."/>
            <person name="Wang P."/>
            <person name="Xu J."/>
            <person name="Bruns T."/>
            <person name="Baldrian P."/>
            <person name="Vilgalys R."/>
            <person name="Dunand C."/>
            <person name="Henrissat B."/>
            <person name="Grigoriev I.V."/>
            <person name="Hibbett D."/>
            <person name="Nagy L.G."/>
            <person name="Martin F.M."/>
        </authorList>
    </citation>
    <scope>NUCLEOTIDE SEQUENCE</scope>
    <source>
        <strain evidence="1">UP504</strain>
    </source>
</reference>
<evidence type="ECO:0000313" key="1">
    <source>
        <dbReference type="EMBL" id="KAF9505881.1"/>
    </source>
</evidence>
<dbReference type="AlphaFoldDB" id="A0A9P6DK16"/>
<gene>
    <name evidence="1" type="ORF">BS47DRAFT_1353522</name>
</gene>
<name>A0A9P6DK16_9AGAM</name>
<feature type="non-terminal residue" evidence="1">
    <location>
        <position position="55"/>
    </location>
</feature>
<dbReference type="EMBL" id="MU129133">
    <property type="protein sequence ID" value="KAF9505881.1"/>
    <property type="molecule type" value="Genomic_DNA"/>
</dbReference>
<accession>A0A9P6DK16</accession>
<dbReference type="Proteomes" id="UP000886523">
    <property type="component" value="Unassembled WGS sequence"/>
</dbReference>
<protein>
    <submittedName>
        <fullName evidence="1">Uncharacterized protein</fullName>
    </submittedName>
</protein>
<proteinExistence type="predicted"/>